<dbReference type="InterPro" id="IPR007795">
    <property type="entry name" value="T7SS_EccB"/>
</dbReference>
<dbReference type="Gene3D" id="3.30.2390.20">
    <property type="entry name" value="Type VII secretion system EccB, repeat 1 domain"/>
    <property type="match status" value="1"/>
</dbReference>
<name>A0A2T0SEU0_9ACTN</name>
<dbReference type="AlphaFoldDB" id="A0A2T0SEU0"/>
<organism evidence="2 3">
    <name type="scientific">Pseudosporangium ferrugineum</name>
    <dbReference type="NCBI Taxonomy" id="439699"/>
    <lineage>
        <taxon>Bacteria</taxon>
        <taxon>Bacillati</taxon>
        <taxon>Actinomycetota</taxon>
        <taxon>Actinomycetes</taxon>
        <taxon>Micromonosporales</taxon>
        <taxon>Micromonosporaceae</taxon>
        <taxon>Pseudosporangium</taxon>
    </lineage>
</organism>
<evidence type="ECO:0000256" key="1">
    <source>
        <dbReference type="SAM" id="Phobius"/>
    </source>
</evidence>
<dbReference type="InterPro" id="IPR044857">
    <property type="entry name" value="T7SS_EccB_R1"/>
</dbReference>
<keyword evidence="1" id="KW-0812">Transmembrane</keyword>
<dbReference type="GO" id="GO:0005576">
    <property type="term" value="C:extracellular region"/>
    <property type="evidence" value="ECO:0007669"/>
    <property type="project" value="TreeGrafter"/>
</dbReference>
<feature type="transmembrane region" description="Helical" evidence="1">
    <location>
        <begin position="37"/>
        <end position="61"/>
    </location>
</feature>
<keyword evidence="1" id="KW-1133">Transmembrane helix</keyword>
<gene>
    <name evidence="2" type="ORF">CLV70_102143</name>
</gene>
<dbReference type="Pfam" id="PF05108">
    <property type="entry name" value="T7SS_ESX1_EccB"/>
    <property type="match status" value="1"/>
</dbReference>
<accession>A0A2T0SEU0</accession>
<dbReference type="Proteomes" id="UP000239209">
    <property type="component" value="Unassembled WGS sequence"/>
</dbReference>
<evidence type="ECO:0000313" key="2">
    <source>
        <dbReference type="EMBL" id="PRY31932.1"/>
    </source>
</evidence>
<keyword evidence="1" id="KW-0472">Membrane</keyword>
<dbReference type="EMBL" id="PVZG01000002">
    <property type="protein sequence ID" value="PRY31932.1"/>
    <property type="molecule type" value="Genomic_DNA"/>
</dbReference>
<dbReference type="NCBIfam" id="TIGR03919">
    <property type="entry name" value="T7SS_EccB"/>
    <property type="match status" value="1"/>
</dbReference>
<reference evidence="2 3" key="1">
    <citation type="submission" date="2018-03" db="EMBL/GenBank/DDBJ databases">
        <title>Genomic Encyclopedia of Archaeal and Bacterial Type Strains, Phase II (KMG-II): from individual species to whole genera.</title>
        <authorList>
            <person name="Goeker M."/>
        </authorList>
    </citation>
    <scope>NUCLEOTIDE SEQUENCE [LARGE SCALE GENOMIC DNA]</scope>
    <source>
        <strain evidence="2 3">DSM 45348</strain>
    </source>
</reference>
<evidence type="ECO:0000313" key="3">
    <source>
        <dbReference type="Proteomes" id="UP000239209"/>
    </source>
</evidence>
<comment type="caution">
    <text evidence="2">The sequence shown here is derived from an EMBL/GenBank/DDBJ whole genome shotgun (WGS) entry which is preliminary data.</text>
</comment>
<dbReference type="RefSeq" id="WP_106125166.1">
    <property type="nucleotide sequence ID" value="NZ_PVZG01000002.1"/>
</dbReference>
<sequence length="461" mass="47098">MWTQRDQLQAFQFLRRRIVSALQFGDANHPVAPGRRVLAATASGAGAVLLVCGGLLVLAVLRPGSTADWREPGRILIEKESGASFVLGADGLVHPVLNHASARLLIGGARTTTIAAGSLAGAPRGRPLGIPDAPASLAAPKALVQGPWVVCDGPGRAGSTVTTLVIGRPAPQRLPRGRGVIVAAGGSRHLLADGRRMRLRGNAVGALGWDAVRPRTVSTAWLDTVPQGPELALLTVPGSGGAGPELAGRGTRVGQVLLAEGVDGESRYYLATRAALLPIGQTEAALIVGNPANRAAYPDGVARPSTVSAADITASGLVGRRAEEPPYPARLPEVDDAGGAAAVLCAGGASAGPVPLWTARALPLPPGGRALPVPAAAREEGVADQVYVPPGTGLLLIERQRPGGPVQLVTDQGLRYPLKDSKDARALGYGDIPAVRVDAALLRLLPAGPELSAEAARQEAK</sequence>
<protein>
    <submittedName>
        <fullName evidence="2">Type VII secretion protein EccB</fullName>
    </submittedName>
</protein>
<keyword evidence="3" id="KW-1185">Reference proteome</keyword>
<proteinExistence type="predicted"/>
<dbReference type="PANTHER" id="PTHR40765">
    <property type="entry name" value="ESX-2 SECRETION SYSTEM ATPASE ECCB2"/>
    <property type="match status" value="1"/>
</dbReference>
<dbReference type="PANTHER" id="PTHR40765:SF2">
    <property type="entry name" value="ESX-2 SECRETION SYSTEM ATPASE ECCB2"/>
    <property type="match status" value="1"/>
</dbReference>
<dbReference type="OrthoDB" id="3847604at2"/>